<reference evidence="7 8" key="1">
    <citation type="submission" date="2016-05" db="EMBL/GenBank/DDBJ databases">
        <title>Comparative analysis of secretome profiles of manganese(II)-oxidizing ascomycete fungi.</title>
        <authorList>
            <consortium name="DOE Joint Genome Institute"/>
            <person name="Zeiner C.A."/>
            <person name="Purvine S.O."/>
            <person name="Zink E.M."/>
            <person name="Wu S."/>
            <person name="Pasa-Tolic L."/>
            <person name="Chaput D.L."/>
            <person name="Haridas S."/>
            <person name="Grigoriev I.V."/>
            <person name="Santelli C.M."/>
            <person name="Hansel C.M."/>
        </authorList>
    </citation>
    <scope>NUCLEOTIDE SEQUENCE [LARGE SCALE GENOMIC DNA]</scope>
    <source>
        <strain evidence="7 8">SRC1lrK2f</strain>
    </source>
</reference>
<feature type="region of interest" description="Disordered" evidence="5">
    <location>
        <begin position="1"/>
        <end position="21"/>
    </location>
</feature>
<sequence length="163" mass="17732">MAMPFRTPAATGVASSSNAPYTSKSSFLTSGLSPLATCALNNTEASCSICLEHYTREDPASQVTQCGHIFHTPCMTEWVESGSSTCPMCRAQLFTPPIKTKVNSNHPRRNMFGRRSSERSIPGLPRMHEGFDTYSQWRMGSLGLGTGMGSNFQPSTPEAPLDY</sequence>
<organism evidence="7 8">
    <name type="scientific">Alternaria alternata</name>
    <name type="common">Alternaria rot fungus</name>
    <name type="synonym">Torula alternata</name>
    <dbReference type="NCBI Taxonomy" id="5599"/>
    <lineage>
        <taxon>Eukaryota</taxon>
        <taxon>Fungi</taxon>
        <taxon>Dikarya</taxon>
        <taxon>Ascomycota</taxon>
        <taxon>Pezizomycotina</taxon>
        <taxon>Dothideomycetes</taxon>
        <taxon>Pleosporomycetidae</taxon>
        <taxon>Pleosporales</taxon>
        <taxon>Pleosporineae</taxon>
        <taxon>Pleosporaceae</taxon>
        <taxon>Alternaria</taxon>
        <taxon>Alternaria sect. Alternaria</taxon>
        <taxon>Alternaria alternata complex</taxon>
    </lineage>
</organism>
<evidence type="ECO:0000256" key="5">
    <source>
        <dbReference type="SAM" id="MobiDB-lite"/>
    </source>
</evidence>
<keyword evidence="8" id="KW-1185">Reference proteome</keyword>
<keyword evidence="1" id="KW-0479">Metal-binding</keyword>
<dbReference type="EMBL" id="KV441496">
    <property type="protein sequence ID" value="OAG15026.1"/>
    <property type="molecule type" value="Genomic_DNA"/>
</dbReference>
<dbReference type="GO" id="GO:0008270">
    <property type="term" value="F:zinc ion binding"/>
    <property type="evidence" value="ECO:0007669"/>
    <property type="project" value="UniProtKB-KW"/>
</dbReference>
<dbReference type="KEGG" id="aalt:CC77DRAFT_1013569"/>
<accession>A0A177D662</accession>
<dbReference type="GO" id="GO:0061630">
    <property type="term" value="F:ubiquitin protein ligase activity"/>
    <property type="evidence" value="ECO:0007669"/>
    <property type="project" value="TreeGrafter"/>
</dbReference>
<evidence type="ECO:0000313" key="7">
    <source>
        <dbReference type="EMBL" id="OAG15026.1"/>
    </source>
</evidence>
<dbReference type="PANTHER" id="PTHR45969:SF69">
    <property type="entry name" value="FINGER DOMAIN PROTEIN, PUTATIVE (AFU_ORTHOLOGUE AFUA_3G12190)-RELATED"/>
    <property type="match status" value="1"/>
</dbReference>
<dbReference type="GeneID" id="29109437"/>
<keyword evidence="3" id="KW-0862">Zinc</keyword>
<dbReference type="SMART" id="SM01197">
    <property type="entry name" value="FANCL_C"/>
    <property type="match status" value="1"/>
</dbReference>
<proteinExistence type="predicted"/>
<evidence type="ECO:0000256" key="3">
    <source>
        <dbReference type="ARBA" id="ARBA00022833"/>
    </source>
</evidence>
<evidence type="ECO:0000259" key="6">
    <source>
        <dbReference type="PROSITE" id="PS50089"/>
    </source>
</evidence>
<dbReference type="Proteomes" id="UP000077248">
    <property type="component" value="Unassembled WGS sequence"/>
</dbReference>
<dbReference type="SMART" id="SM00184">
    <property type="entry name" value="RING"/>
    <property type="match status" value="1"/>
</dbReference>
<dbReference type="GO" id="GO:0016567">
    <property type="term" value="P:protein ubiquitination"/>
    <property type="evidence" value="ECO:0007669"/>
    <property type="project" value="TreeGrafter"/>
</dbReference>
<evidence type="ECO:0000256" key="4">
    <source>
        <dbReference type="PROSITE-ProRule" id="PRU00175"/>
    </source>
</evidence>
<dbReference type="AlphaFoldDB" id="A0A177D662"/>
<evidence type="ECO:0000313" key="8">
    <source>
        <dbReference type="Proteomes" id="UP000077248"/>
    </source>
</evidence>
<evidence type="ECO:0000256" key="1">
    <source>
        <dbReference type="ARBA" id="ARBA00022723"/>
    </source>
</evidence>
<dbReference type="SUPFAM" id="SSF57850">
    <property type="entry name" value="RING/U-box"/>
    <property type="match status" value="1"/>
</dbReference>
<gene>
    <name evidence="7" type="ORF">CC77DRAFT_1013569</name>
</gene>
<protein>
    <recommendedName>
        <fullName evidence="6">RING-type domain-containing protein</fullName>
    </recommendedName>
</protein>
<evidence type="ECO:0000256" key="2">
    <source>
        <dbReference type="ARBA" id="ARBA00022771"/>
    </source>
</evidence>
<dbReference type="Gene3D" id="3.30.40.10">
    <property type="entry name" value="Zinc/RING finger domain, C3HC4 (zinc finger)"/>
    <property type="match status" value="1"/>
</dbReference>
<dbReference type="STRING" id="5599.A0A177D662"/>
<keyword evidence="2 4" id="KW-0863">Zinc-finger</keyword>
<dbReference type="PROSITE" id="PS50089">
    <property type="entry name" value="ZF_RING_2"/>
    <property type="match status" value="1"/>
</dbReference>
<dbReference type="InterPro" id="IPR001841">
    <property type="entry name" value="Znf_RING"/>
</dbReference>
<dbReference type="CDD" id="cd16448">
    <property type="entry name" value="RING-H2"/>
    <property type="match status" value="1"/>
</dbReference>
<feature type="region of interest" description="Disordered" evidence="5">
    <location>
        <begin position="104"/>
        <end position="125"/>
    </location>
</feature>
<name>A0A177D662_ALTAL</name>
<feature type="domain" description="RING-type" evidence="6">
    <location>
        <begin position="47"/>
        <end position="90"/>
    </location>
</feature>
<dbReference type="Pfam" id="PF13639">
    <property type="entry name" value="zf-RING_2"/>
    <property type="match status" value="1"/>
</dbReference>
<dbReference type="RefSeq" id="XP_018380447.1">
    <property type="nucleotide sequence ID" value="XM_018523843.1"/>
</dbReference>
<dbReference type="VEuPathDB" id="FungiDB:CC77DRAFT_1013569"/>
<dbReference type="PANTHER" id="PTHR45969">
    <property type="entry name" value="RING ZINC FINGER PROTEIN-RELATED"/>
    <property type="match status" value="1"/>
</dbReference>
<dbReference type="InterPro" id="IPR013083">
    <property type="entry name" value="Znf_RING/FYVE/PHD"/>
</dbReference>